<reference evidence="9" key="1">
    <citation type="submission" date="2017-08" db="EMBL/GenBank/DDBJ databases">
        <title>A dynamic microbial community with high functional redundancy inhabits the cold, oxic subseafloor aquifer.</title>
        <authorList>
            <person name="Tully B.J."/>
            <person name="Wheat C.G."/>
            <person name="Glazer B.T."/>
            <person name="Huber J.A."/>
        </authorList>
    </citation>
    <scope>NUCLEOTIDE SEQUENCE [LARGE SCALE GENOMIC DNA]</scope>
</reference>
<dbReference type="Pfam" id="PF01502">
    <property type="entry name" value="PRA-CH"/>
    <property type="match status" value="1"/>
</dbReference>
<keyword evidence="5" id="KW-0378">Hydrolase</keyword>
<dbReference type="PANTHER" id="PTHR42945:SF1">
    <property type="entry name" value="HISTIDINE BIOSYNTHESIS BIFUNCTIONAL PROTEIN HIS7"/>
    <property type="match status" value="1"/>
</dbReference>
<proteinExistence type="predicted"/>
<comment type="caution">
    <text evidence="8">The sequence shown here is derived from an EMBL/GenBank/DDBJ whole genome shotgun (WGS) entry which is preliminary data.</text>
</comment>
<name>A0A2A4STC9_9DELT</name>
<dbReference type="UniPathway" id="UPA00031">
    <property type="reaction ID" value="UER00008"/>
</dbReference>
<evidence type="ECO:0000256" key="2">
    <source>
        <dbReference type="ARBA" id="ARBA00005169"/>
    </source>
</evidence>
<evidence type="ECO:0000256" key="6">
    <source>
        <dbReference type="ARBA" id="ARBA00023102"/>
    </source>
</evidence>
<comment type="pathway">
    <text evidence="2">Amino-acid biosynthesis; L-histidine biosynthesis; L-histidine from 5-phospho-alpha-D-ribose 1-diphosphate: step 3/9.</text>
</comment>
<evidence type="ECO:0000256" key="1">
    <source>
        <dbReference type="ARBA" id="ARBA00000024"/>
    </source>
</evidence>
<dbReference type="InterPro" id="IPR038019">
    <property type="entry name" value="PRib_AMP_CycHydrolase_sf"/>
</dbReference>
<feature type="domain" description="Phosphoribosyl-AMP cyclohydrolase" evidence="7">
    <location>
        <begin position="15"/>
        <end position="76"/>
    </location>
</feature>
<evidence type="ECO:0000256" key="4">
    <source>
        <dbReference type="ARBA" id="ARBA00022605"/>
    </source>
</evidence>
<accession>A0A2A4STC9</accession>
<dbReference type="EMBL" id="NVSR01000127">
    <property type="protein sequence ID" value="PCI24145.1"/>
    <property type="molecule type" value="Genomic_DNA"/>
</dbReference>
<comment type="catalytic activity">
    <reaction evidence="1">
        <text>1-(5-phospho-beta-D-ribosyl)-5'-AMP + H2O = 1-(5-phospho-beta-D-ribosyl)-5-[(5-phospho-beta-D-ribosylamino)methylideneamino]imidazole-4-carboxamide</text>
        <dbReference type="Rhea" id="RHEA:20049"/>
        <dbReference type="ChEBI" id="CHEBI:15377"/>
        <dbReference type="ChEBI" id="CHEBI:58435"/>
        <dbReference type="ChEBI" id="CHEBI:59457"/>
        <dbReference type="EC" id="3.5.4.19"/>
    </reaction>
</comment>
<evidence type="ECO:0000259" key="7">
    <source>
        <dbReference type="Pfam" id="PF01502"/>
    </source>
</evidence>
<protein>
    <recommendedName>
        <fullName evidence="3">phosphoribosyl-AMP cyclohydrolase</fullName>
        <ecNumber evidence="3">3.5.4.19</ecNumber>
    </recommendedName>
</protein>
<dbReference type="AlphaFoldDB" id="A0A2A4STC9"/>
<dbReference type="GO" id="GO:0000105">
    <property type="term" value="P:L-histidine biosynthetic process"/>
    <property type="evidence" value="ECO:0007669"/>
    <property type="project" value="UniProtKB-UniPathway"/>
</dbReference>
<keyword evidence="6" id="KW-0368">Histidine biosynthesis</keyword>
<organism evidence="8 9">
    <name type="scientific">SAR324 cluster bacterium</name>
    <dbReference type="NCBI Taxonomy" id="2024889"/>
    <lineage>
        <taxon>Bacteria</taxon>
        <taxon>Deltaproteobacteria</taxon>
        <taxon>SAR324 cluster</taxon>
    </lineage>
</organism>
<dbReference type="EC" id="3.5.4.19" evidence="3"/>
<dbReference type="GO" id="GO:0004635">
    <property type="term" value="F:phosphoribosyl-AMP cyclohydrolase activity"/>
    <property type="evidence" value="ECO:0007669"/>
    <property type="project" value="UniProtKB-EC"/>
</dbReference>
<sequence>MASEQQSSVLKLDELKAALNEKVATFWSTSRNELWIKGATSGEFLDLEETLVNCEQNSILFRVIPRSQGACHTTYTDGTPRMTCYYRRINEEKKLEHV</sequence>
<keyword evidence="4" id="KW-0028">Amino-acid biosynthesis</keyword>
<evidence type="ECO:0000313" key="9">
    <source>
        <dbReference type="Proteomes" id="UP000218113"/>
    </source>
</evidence>
<dbReference type="Proteomes" id="UP000218113">
    <property type="component" value="Unassembled WGS sequence"/>
</dbReference>
<gene>
    <name evidence="8" type="ORF">COB67_11915</name>
</gene>
<evidence type="ECO:0000256" key="5">
    <source>
        <dbReference type="ARBA" id="ARBA00022801"/>
    </source>
</evidence>
<dbReference type="Gene3D" id="3.10.20.810">
    <property type="entry name" value="Phosphoribosyl-AMP cyclohydrolase"/>
    <property type="match status" value="1"/>
</dbReference>
<dbReference type="InterPro" id="IPR002496">
    <property type="entry name" value="PRib_AMP_CycHydrolase_dom"/>
</dbReference>
<evidence type="ECO:0000313" key="8">
    <source>
        <dbReference type="EMBL" id="PCI24145.1"/>
    </source>
</evidence>
<evidence type="ECO:0000256" key="3">
    <source>
        <dbReference type="ARBA" id="ARBA00012721"/>
    </source>
</evidence>
<dbReference type="SUPFAM" id="SSF141734">
    <property type="entry name" value="HisI-like"/>
    <property type="match status" value="1"/>
</dbReference>
<dbReference type="PANTHER" id="PTHR42945">
    <property type="entry name" value="HISTIDINE BIOSYNTHESIS BIFUNCTIONAL PROTEIN"/>
    <property type="match status" value="1"/>
</dbReference>